<protein>
    <submittedName>
        <fullName evidence="1">Uncharacterized protein</fullName>
    </submittedName>
</protein>
<name>J3L591_ORYBR</name>
<sequence>MEFTTKPPTTSSYLILDYTFARQIWHPNLFPPATKPSMSSQLEGDYLQWWKDCHILGIKEQRKGLDGLIVCTTWSIWLERNNGIFSHNYFLTLFGSCRGYVV</sequence>
<evidence type="ECO:0000313" key="1">
    <source>
        <dbReference type="EnsemblPlants" id="OB01G43970.1"/>
    </source>
</evidence>
<dbReference type="Proteomes" id="UP000006038">
    <property type="component" value="Chromosome 1"/>
</dbReference>
<reference evidence="1" key="2">
    <citation type="submission" date="2013-04" db="UniProtKB">
        <authorList>
            <consortium name="EnsemblPlants"/>
        </authorList>
    </citation>
    <scope>IDENTIFICATION</scope>
</reference>
<dbReference type="EnsemblPlants" id="OB01G43970.1">
    <property type="protein sequence ID" value="OB01G43970.1"/>
    <property type="gene ID" value="OB01G43970"/>
</dbReference>
<evidence type="ECO:0000313" key="2">
    <source>
        <dbReference type="Proteomes" id="UP000006038"/>
    </source>
</evidence>
<dbReference type="Gramene" id="OB01G43970.1">
    <property type="protein sequence ID" value="OB01G43970.1"/>
    <property type="gene ID" value="OB01G43970"/>
</dbReference>
<dbReference type="HOGENOM" id="CLU_2281756_0_0_1"/>
<dbReference type="AlphaFoldDB" id="J3L591"/>
<proteinExistence type="predicted"/>
<accession>J3L591</accession>
<keyword evidence="2" id="KW-1185">Reference proteome</keyword>
<reference evidence="1" key="1">
    <citation type="journal article" date="2013" name="Nat. Commun.">
        <title>Whole-genome sequencing of Oryza brachyantha reveals mechanisms underlying Oryza genome evolution.</title>
        <authorList>
            <person name="Chen J."/>
            <person name="Huang Q."/>
            <person name="Gao D."/>
            <person name="Wang J."/>
            <person name="Lang Y."/>
            <person name="Liu T."/>
            <person name="Li B."/>
            <person name="Bai Z."/>
            <person name="Luis Goicoechea J."/>
            <person name="Liang C."/>
            <person name="Chen C."/>
            <person name="Zhang W."/>
            <person name="Sun S."/>
            <person name="Liao Y."/>
            <person name="Zhang X."/>
            <person name="Yang L."/>
            <person name="Song C."/>
            <person name="Wang M."/>
            <person name="Shi J."/>
            <person name="Liu G."/>
            <person name="Liu J."/>
            <person name="Zhou H."/>
            <person name="Zhou W."/>
            <person name="Yu Q."/>
            <person name="An N."/>
            <person name="Chen Y."/>
            <person name="Cai Q."/>
            <person name="Wang B."/>
            <person name="Liu B."/>
            <person name="Min J."/>
            <person name="Huang Y."/>
            <person name="Wu H."/>
            <person name="Li Z."/>
            <person name="Zhang Y."/>
            <person name="Yin Y."/>
            <person name="Song W."/>
            <person name="Jiang J."/>
            <person name="Jackson S.A."/>
            <person name="Wing R.A."/>
            <person name="Wang J."/>
            <person name="Chen M."/>
        </authorList>
    </citation>
    <scope>NUCLEOTIDE SEQUENCE [LARGE SCALE GENOMIC DNA]</scope>
    <source>
        <strain evidence="1">cv. IRGC 101232</strain>
    </source>
</reference>
<organism evidence="1">
    <name type="scientific">Oryza brachyantha</name>
    <name type="common">malo sina</name>
    <dbReference type="NCBI Taxonomy" id="4533"/>
    <lineage>
        <taxon>Eukaryota</taxon>
        <taxon>Viridiplantae</taxon>
        <taxon>Streptophyta</taxon>
        <taxon>Embryophyta</taxon>
        <taxon>Tracheophyta</taxon>
        <taxon>Spermatophyta</taxon>
        <taxon>Magnoliopsida</taxon>
        <taxon>Liliopsida</taxon>
        <taxon>Poales</taxon>
        <taxon>Poaceae</taxon>
        <taxon>BOP clade</taxon>
        <taxon>Oryzoideae</taxon>
        <taxon>Oryzeae</taxon>
        <taxon>Oryzinae</taxon>
        <taxon>Oryza</taxon>
    </lineage>
</organism>